<protein>
    <recommendedName>
        <fullName evidence="3">Adhesin domain-containing protein</fullName>
    </recommendedName>
</protein>
<dbReference type="AlphaFoldDB" id="A0A917Z8L1"/>
<dbReference type="Proteomes" id="UP000646523">
    <property type="component" value="Unassembled WGS sequence"/>
</dbReference>
<dbReference type="RefSeq" id="WP_189126790.1">
    <property type="nucleotide sequence ID" value="NZ_BMNH01000018.1"/>
</dbReference>
<name>A0A917Z8L1_9ACTN</name>
<comment type="caution">
    <text evidence="1">The sequence shown here is derived from an EMBL/GenBank/DDBJ whole genome shotgun (WGS) entry which is preliminary data.</text>
</comment>
<keyword evidence="2" id="KW-1185">Reference proteome</keyword>
<organism evidence="1 2">
    <name type="scientific">Nonomuraea cavernae</name>
    <dbReference type="NCBI Taxonomy" id="2045107"/>
    <lineage>
        <taxon>Bacteria</taxon>
        <taxon>Bacillati</taxon>
        <taxon>Actinomycetota</taxon>
        <taxon>Actinomycetes</taxon>
        <taxon>Streptosporangiales</taxon>
        <taxon>Streptosporangiaceae</taxon>
        <taxon>Nonomuraea</taxon>
    </lineage>
</organism>
<proteinExistence type="predicted"/>
<sequence length="235" mass="24478">MASAVLVALGMAGGCGLDAEEVHDGRTFQHSGDRLTIASSLGGLRVLPGTGTEIRVDRWAKGKAAQEGNTSWSLKDGTLRLSADCAMIVGDCGARYHVRVPSGTRLVIEASEGVVLDGLPQDIDVSASGPIRAYGTSGRLRLLAEDSVIAGDRLRSPSVRARTASGSINLSFAAPPAKVDAVSREGRVTTTVPDGAYRVTARSTHGRVWSQLKNAKSDNAVIAKSTSGDVRIIAK</sequence>
<accession>A0A917Z8L1</accession>
<gene>
    <name evidence="1" type="ORF">GCM10012289_52080</name>
</gene>
<dbReference type="EMBL" id="BMNH01000018">
    <property type="protein sequence ID" value="GGO75908.1"/>
    <property type="molecule type" value="Genomic_DNA"/>
</dbReference>
<evidence type="ECO:0008006" key="3">
    <source>
        <dbReference type="Google" id="ProtNLM"/>
    </source>
</evidence>
<evidence type="ECO:0000313" key="1">
    <source>
        <dbReference type="EMBL" id="GGO75908.1"/>
    </source>
</evidence>
<evidence type="ECO:0000313" key="2">
    <source>
        <dbReference type="Proteomes" id="UP000646523"/>
    </source>
</evidence>
<reference evidence="1" key="1">
    <citation type="journal article" date="2014" name="Int. J. Syst. Evol. Microbiol.">
        <title>Complete genome sequence of Corynebacterium casei LMG S-19264T (=DSM 44701T), isolated from a smear-ripened cheese.</title>
        <authorList>
            <consortium name="US DOE Joint Genome Institute (JGI-PGF)"/>
            <person name="Walter F."/>
            <person name="Albersmeier A."/>
            <person name="Kalinowski J."/>
            <person name="Ruckert C."/>
        </authorList>
    </citation>
    <scope>NUCLEOTIDE SEQUENCE</scope>
    <source>
        <strain evidence="1">CGMCC 4.7368</strain>
    </source>
</reference>
<reference evidence="1" key="2">
    <citation type="submission" date="2020-09" db="EMBL/GenBank/DDBJ databases">
        <authorList>
            <person name="Sun Q."/>
            <person name="Zhou Y."/>
        </authorList>
    </citation>
    <scope>NUCLEOTIDE SEQUENCE</scope>
    <source>
        <strain evidence="1">CGMCC 4.7368</strain>
    </source>
</reference>